<reference evidence="1" key="1">
    <citation type="journal article" date="2019" name="Environ. Microbiol.">
        <title>Fungal ecological strategies reflected in gene transcription - a case study of two litter decomposers.</title>
        <authorList>
            <person name="Barbi F."/>
            <person name="Kohler A."/>
            <person name="Barry K."/>
            <person name="Baskaran P."/>
            <person name="Daum C."/>
            <person name="Fauchery L."/>
            <person name="Ihrmark K."/>
            <person name="Kuo A."/>
            <person name="LaButti K."/>
            <person name="Lipzen A."/>
            <person name="Morin E."/>
            <person name="Grigoriev I.V."/>
            <person name="Henrissat B."/>
            <person name="Lindahl B."/>
            <person name="Martin F."/>
        </authorList>
    </citation>
    <scope>NUCLEOTIDE SEQUENCE</scope>
    <source>
        <strain evidence="1">JB14</strain>
    </source>
</reference>
<dbReference type="AlphaFoldDB" id="A0A6A4HWB6"/>
<evidence type="ECO:0000313" key="1">
    <source>
        <dbReference type="EMBL" id="KAE9402173.1"/>
    </source>
</evidence>
<dbReference type="EMBL" id="ML769437">
    <property type="protein sequence ID" value="KAE9402173.1"/>
    <property type="molecule type" value="Genomic_DNA"/>
</dbReference>
<dbReference type="OrthoDB" id="2839137at2759"/>
<proteinExistence type="predicted"/>
<organism evidence="1 2">
    <name type="scientific">Gymnopus androsaceus JB14</name>
    <dbReference type="NCBI Taxonomy" id="1447944"/>
    <lineage>
        <taxon>Eukaryota</taxon>
        <taxon>Fungi</taxon>
        <taxon>Dikarya</taxon>
        <taxon>Basidiomycota</taxon>
        <taxon>Agaricomycotina</taxon>
        <taxon>Agaricomycetes</taxon>
        <taxon>Agaricomycetidae</taxon>
        <taxon>Agaricales</taxon>
        <taxon>Marasmiineae</taxon>
        <taxon>Omphalotaceae</taxon>
        <taxon>Gymnopus</taxon>
    </lineage>
</organism>
<keyword evidence="2" id="KW-1185">Reference proteome</keyword>
<name>A0A6A4HWB6_9AGAR</name>
<evidence type="ECO:0000313" key="2">
    <source>
        <dbReference type="Proteomes" id="UP000799118"/>
    </source>
</evidence>
<gene>
    <name evidence="1" type="ORF">BT96DRAFT_918374</name>
</gene>
<protein>
    <submittedName>
        <fullName evidence="1">Uncharacterized protein</fullName>
    </submittedName>
</protein>
<sequence>MGHIYYHVPEGRPSVASELRFRTDEDGQDFQMPNGVPWALPIYRIVTTPDLAPLKELLIKDNIVTPKFMQHCERLFPESFATVAPGHVLYGLRQWFPVHICRNKVTVWIVGEEKVLDLHVGSSWLGFPHVRQKNHKGVAMVELVYHDPWGYQLRVTKQPPLASPDRPRSIPVGRWKNLRCYSLTQPDYLPVLEELVGRGDLH</sequence>
<accession>A0A6A4HWB6</accession>
<dbReference type="Proteomes" id="UP000799118">
    <property type="component" value="Unassembled WGS sequence"/>
</dbReference>